<dbReference type="EMBL" id="MHSA01000024">
    <property type="protein sequence ID" value="OHA33777.1"/>
    <property type="molecule type" value="Genomic_DNA"/>
</dbReference>
<proteinExistence type="predicted"/>
<protein>
    <submittedName>
        <fullName evidence="1">Uncharacterized protein</fullName>
    </submittedName>
</protein>
<sequence length="78" mass="8633">MRTNPIVGNEGGSPVCGGPGVELGSNWNEAMRRASELPGDFYVGDIRFRNGNVKVWNEMFQRWDWVPIEDAHVLDGAG</sequence>
<comment type="caution">
    <text evidence="1">The sequence shown here is derived from an EMBL/GenBank/DDBJ whole genome shotgun (WGS) entry which is preliminary data.</text>
</comment>
<accession>A0A1G2NCG2</accession>
<name>A0A1G2NCG2_9BACT</name>
<reference evidence="1 2" key="1">
    <citation type="journal article" date="2016" name="Nat. Commun.">
        <title>Thousands of microbial genomes shed light on interconnected biogeochemical processes in an aquifer system.</title>
        <authorList>
            <person name="Anantharaman K."/>
            <person name="Brown C.T."/>
            <person name="Hug L.A."/>
            <person name="Sharon I."/>
            <person name="Castelle C.J."/>
            <person name="Probst A.J."/>
            <person name="Thomas B.C."/>
            <person name="Singh A."/>
            <person name="Wilkins M.J."/>
            <person name="Karaoz U."/>
            <person name="Brodie E.L."/>
            <person name="Williams K.H."/>
            <person name="Hubbard S.S."/>
            <person name="Banfield J.F."/>
        </authorList>
    </citation>
    <scope>NUCLEOTIDE SEQUENCE [LARGE SCALE GENOMIC DNA]</scope>
</reference>
<gene>
    <name evidence="1" type="ORF">A2938_00515</name>
</gene>
<organism evidence="1 2">
    <name type="scientific">Candidatus Taylorbacteria bacterium RIFCSPLOWO2_01_FULL_48_100</name>
    <dbReference type="NCBI Taxonomy" id="1802322"/>
    <lineage>
        <taxon>Bacteria</taxon>
        <taxon>Candidatus Tayloriibacteriota</taxon>
    </lineage>
</organism>
<dbReference type="Proteomes" id="UP000177797">
    <property type="component" value="Unassembled WGS sequence"/>
</dbReference>
<dbReference type="AlphaFoldDB" id="A0A1G2NCG2"/>
<evidence type="ECO:0000313" key="2">
    <source>
        <dbReference type="Proteomes" id="UP000177797"/>
    </source>
</evidence>
<evidence type="ECO:0000313" key="1">
    <source>
        <dbReference type="EMBL" id="OHA33777.1"/>
    </source>
</evidence>